<sequence length="152" mass="17514">MTQNYQPYYLNNDQNRLHFLTLNYELLAAVSWQGYLEEGRGCVAIDNSSHNQLSSKNPDKQPQWNLDTLLGFYIGENGSNFQDLLGGKWPDRETARRVAQYDPNWKVLVLVWFGENNGNFLIQGISIPQLPPPLCYQRLLPRLKEFIVSPGI</sequence>
<comment type="caution">
    <text evidence="1">The sequence shown here is derived from an EMBL/GenBank/DDBJ whole genome shotgun (WGS) entry which is preliminary data.</text>
</comment>
<reference evidence="1 2" key="1">
    <citation type="submission" date="2016-11" db="EMBL/GenBank/DDBJ databases">
        <title>Draft Genome Sequences of Nine Cyanobacterial Strains from Diverse Habitats.</title>
        <authorList>
            <person name="Zhu T."/>
            <person name="Hou S."/>
            <person name="Lu X."/>
            <person name="Hess W.R."/>
        </authorList>
    </citation>
    <scope>NUCLEOTIDE SEQUENCE [LARGE SCALE GENOMIC DNA]</scope>
    <source>
        <strain evidence="1 2">IAM M-71</strain>
    </source>
</reference>
<evidence type="ECO:0000313" key="1">
    <source>
        <dbReference type="EMBL" id="OKH30888.1"/>
    </source>
</evidence>
<proteinExistence type="predicted"/>
<dbReference type="EMBL" id="MRCE01000057">
    <property type="protein sequence ID" value="OKH30888.1"/>
    <property type="molecule type" value="Genomic_DNA"/>
</dbReference>
<protein>
    <submittedName>
        <fullName evidence="1">Uncharacterized protein</fullName>
    </submittedName>
</protein>
<dbReference type="AlphaFoldDB" id="A0A1U7I3W0"/>
<accession>A0A1U7I3W0</accession>
<evidence type="ECO:0000313" key="2">
    <source>
        <dbReference type="Proteomes" id="UP000185860"/>
    </source>
</evidence>
<dbReference type="RefSeq" id="WP_073597136.1">
    <property type="nucleotide sequence ID" value="NZ_MRCE01000057.1"/>
</dbReference>
<dbReference type="STRING" id="454136.NIES2119_29900"/>
<name>A0A1U7I3W0_9CYAN</name>
<dbReference type="Proteomes" id="UP000185860">
    <property type="component" value="Unassembled WGS sequence"/>
</dbReference>
<organism evidence="1 2">
    <name type="scientific">[Phormidium ambiguum] IAM M-71</name>
    <dbReference type="NCBI Taxonomy" id="454136"/>
    <lineage>
        <taxon>Bacteria</taxon>
        <taxon>Bacillati</taxon>
        <taxon>Cyanobacteriota</taxon>
        <taxon>Cyanophyceae</taxon>
        <taxon>Oscillatoriophycideae</taxon>
        <taxon>Aerosakkonematales</taxon>
        <taxon>Aerosakkonemataceae</taxon>
        <taxon>Floridanema</taxon>
    </lineage>
</organism>
<gene>
    <name evidence="1" type="ORF">NIES2119_29900</name>
</gene>
<dbReference type="OrthoDB" id="424127at2"/>